<dbReference type="EMBL" id="QFPN01000002">
    <property type="protein sequence ID" value="PZQ18106.1"/>
    <property type="molecule type" value="Genomic_DNA"/>
</dbReference>
<protein>
    <submittedName>
        <fullName evidence="1">Uncharacterized protein</fullName>
    </submittedName>
</protein>
<reference evidence="1 2" key="1">
    <citation type="submission" date="2017-08" db="EMBL/GenBank/DDBJ databases">
        <title>Infants hospitalized years apart are colonized by the same room-sourced microbial strains.</title>
        <authorList>
            <person name="Brooks B."/>
            <person name="Olm M.R."/>
            <person name="Firek B.A."/>
            <person name="Baker R."/>
            <person name="Thomas B.C."/>
            <person name="Morowitz M.J."/>
            <person name="Banfield J.F."/>
        </authorList>
    </citation>
    <scope>NUCLEOTIDE SEQUENCE [LARGE SCALE GENOMIC DNA]</scope>
    <source>
        <strain evidence="1">S2_005_003_R2_43</strain>
    </source>
</reference>
<evidence type="ECO:0000313" key="1">
    <source>
        <dbReference type="EMBL" id="PZQ18106.1"/>
    </source>
</evidence>
<gene>
    <name evidence="1" type="ORF">DI565_05205</name>
</gene>
<sequence>MTRHAAALTALEEAARQAGAVETARREEFAREIFRLETERRQAYRRLSFLSALVAADAGAPDREASRAAQRDAAADELEWDEIDASRAVALDALEPLADAVHDERVLEAAERADEGGDRAAGLLLALSAFEARFEQARGGATLAQAFDRHMPETPLVDF</sequence>
<comment type="caution">
    <text evidence="1">The sequence shown here is derived from an EMBL/GenBank/DDBJ whole genome shotgun (WGS) entry which is preliminary data.</text>
</comment>
<organism evidence="1 2">
    <name type="scientific">Ancylobacter novellus</name>
    <name type="common">Thiobacillus novellus</name>
    <dbReference type="NCBI Taxonomy" id="921"/>
    <lineage>
        <taxon>Bacteria</taxon>
        <taxon>Pseudomonadati</taxon>
        <taxon>Pseudomonadota</taxon>
        <taxon>Alphaproteobacteria</taxon>
        <taxon>Hyphomicrobiales</taxon>
        <taxon>Xanthobacteraceae</taxon>
        <taxon>Ancylobacter</taxon>
    </lineage>
</organism>
<dbReference type="Proteomes" id="UP000249577">
    <property type="component" value="Unassembled WGS sequence"/>
</dbReference>
<name>A0A2W5KM34_ANCNO</name>
<accession>A0A2W5KM34</accession>
<evidence type="ECO:0000313" key="2">
    <source>
        <dbReference type="Proteomes" id="UP000249577"/>
    </source>
</evidence>
<dbReference type="AlphaFoldDB" id="A0A2W5KM34"/>
<proteinExistence type="predicted"/>